<dbReference type="InterPro" id="IPR036662">
    <property type="entry name" value="PTS_EIIA_man-typ_sf"/>
</dbReference>
<dbReference type="PANTHER" id="PTHR33799:SF1">
    <property type="entry name" value="PTS SYSTEM MANNOSE-SPECIFIC EIIAB COMPONENT-RELATED"/>
    <property type="match status" value="1"/>
</dbReference>
<keyword evidence="6" id="KW-0598">Phosphotransferase system</keyword>
<dbReference type="SUPFAM" id="SSF53062">
    <property type="entry name" value="PTS system fructose IIA component-like"/>
    <property type="match status" value="1"/>
</dbReference>
<accession>A0ABY5JTY0</accession>
<dbReference type="Proteomes" id="UP001059773">
    <property type="component" value="Chromosome"/>
</dbReference>
<dbReference type="Gene3D" id="3.40.50.510">
    <property type="entry name" value="Phosphotransferase system, mannose-type IIA component"/>
    <property type="match status" value="1"/>
</dbReference>
<organism evidence="9 10">
    <name type="scientific">Oceanobacillus jeddahense</name>
    <dbReference type="NCBI Taxonomy" id="1462527"/>
    <lineage>
        <taxon>Bacteria</taxon>
        <taxon>Bacillati</taxon>
        <taxon>Bacillota</taxon>
        <taxon>Bacilli</taxon>
        <taxon>Bacillales</taxon>
        <taxon>Bacillaceae</taxon>
        <taxon>Oceanobacillus</taxon>
    </lineage>
</organism>
<evidence type="ECO:0000256" key="5">
    <source>
        <dbReference type="ARBA" id="ARBA00022679"/>
    </source>
</evidence>
<dbReference type="InterPro" id="IPR033887">
    <property type="entry name" value="PTS_IIA_man"/>
</dbReference>
<keyword evidence="7" id="KW-0418">Kinase</keyword>
<reference evidence="9" key="1">
    <citation type="submission" date="2022-07" db="EMBL/GenBank/DDBJ databases">
        <title>FELIX.</title>
        <authorList>
            <person name="Wan K.H."/>
            <person name="Park S."/>
            <person name="Lawrence Q."/>
            <person name="Eichenberger J.P."/>
            <person name="Booth B.W."/>
            <person name="Piaggio A.J."/>
            <person name="Chandler J.C."/>
            <person name="Franklin A.B."/>
            <person name="Celniker S.E."/>
        </authorList>
    </citation>
    <scope>NUCLEOTIDE SEQUENCE</scope>
    <source>
        <strain evidence="9">QA-1986 374</strain>
    </source>
</reference>
<evidence type="ECO:0000313" key="10">
    <source>
        <dbReference type="Proteomes" id="UP001059773"/>
    </source>
</evidence>
<gene>
    <name evidence="9" type="ORF">NP439_03565</name>
</gene>
<keyword evidence="3" id="KW-0963">Cytoplasm</keyword>
<feature type="domain" description="PTS EIIA type-4" evidence="8">
    <location>
        <begin position="1"/>
        <end position="122"/>
    </location>
</feature>
<evidence type="ECO:0000313" key="9">
    <source>
        <dbReference type="EMBL" id="UUI03783.1"/>
    </source>
</evidence>
<evidence type="ECO:0000259" key="8">
    <source>
        <dbReference type="PROSITE" id="PS51096"/>
    </source>
</evidence>
<dbReference type="EMBL" id="CP101914">
    <property type="protein sequence ID" value="UUI03783.1"/>
    <property type="molecule type" value="Genomic_DNA"/>
</dbReference>
<evidence type="ECO:0000256" key="4">
    <source>
        <dbReference type="ARBA" id="ARBA00022597"/>
    </source>
</evidence>
<keyword evidence="5" id="KW-0808">Transferase</keyword>
<keyword evidence="10" id="KW-1185">Reference proteome</keyword>
<dbReference type="RefSeq" id="WP_040979617.1">
    <property type="nucleotide sequence ID" value="NZ_CABKTI010000002.1"/>
</dbReference>
<proteinExistence type="predicted"/>
<dbReference type="InterPro" id="IPR004701">
    <property type="entry name" value="PTS_EIIA_man-typ"/>
</dbReference>
<evidence type="ECO:0000256" key="1">
    <source>
        <dbReference type="ARBA" id="ARBA00004496"/>
    </source>
</evidence>
<dbReference type="CDD" id="cd00006">
    <property type="entry name" value="PTS_IIA_man"/>
    <property type="match status" value="1"/>
</dbReference>
<comment type="subcellular location">
    <subcellularLocation>
        <location evidence="1">Cytoplasm</location>
    </subcellularLocation>
</comment>
<keyword evidence="4 9" id="KW-0762">Sugar transport</keyword>
<dbReference type="PROSITE" id="PS51096">
    <property type="entry name" value="PTS_EIIA_TYPE_4"/>
    <property type="match status" value="1"/>
</dbReference>
<dbReference type="InterPro" id="IPR051471">
    <property type="entry name" value="Bacterial_PTS_sugar_comp"/>
</dbReference>
<keyword evidence="2" id="KW-0813">Transport</keyword>
<evidence type="ECO:0000256" key="6">
    <source>
        <dbReference type="ARBA" id="ARBA00022683"/>
    </source>
</evidence>
<evidence type="ECO:0000256" key="2">
    <source>
        <dbReference type="ARBA" id="ARBA00022448"/>
    </source>
</evidence>
<dbReference type="Pfam" id="PF03610">
    <property type="entry name" value="EIIA-man"/>
    <property type="match status" value="1"/>
</dbReference>
<sequence length="139" mass="14820">MIGIVITGHGSFPTGIVESLTLIAGDNPQIKAVSFKDNHHELESEINQAIQQVDTGDGVICFADLAGGTPFNVCSKIASDDDHTVKVVGGANVPMILSGLFERELSLEDFTNRALENGKENIKAFSLESQKCSEETDGI</sequence>
<name>A0ABY5JTY0_9BACI</name>
<evidence type="ECO:0000256" key="7">
    <source>
        <dbReference type="ARBA" id="ARBA00022777"/>
    </source>
</evidence>
<protein>
    <submittedName>
        <fullName evidence="9">PTS sugar transporter subunit IIA</fullName>
    </submittedName>
</protein>
<evidence type="ECO:0000256" key="3">
    <source>
        <dbReference type="ARBA" id="ARBA00022490"/>
    </source>
</evidence>
<dbReference type="PANTHER" id="PTHR33799">
    <property type="entry name" value="PTS PERMEASE-RELATED-RELATED"/>
    <property type="match status" value="1"/>
</dbReference>